<evidence type="ECO:0008006" key="3">
    <source>
        <dbReference type="Google" id="ProtNLM"/>
    </source>
</evidence>
<accession>A0ABQ7UPS2</accession>
<name>A0ABQ7UPS2_SOLTU</name>
<evidence type="ECO:0000313" key="2">
    <source>
        <dbReference type="Proteomes" id="UP000826656"/>
    </source>
</evidence>
<dbReference type="EMBL" id="JAIVGD010000018">
    <property type="protein sequence ID" value="KAH0753845.1"/>
    <property type="molecule type" value="Genomic_DNA"/>
</dbReference>
<protein>
    <recommendedName>
        <fullName evidence="3">Retrotransposon gag domain-containing protein</fullName>
    </recommendedName>
</protein>
<organism evidence="1 2">
    <name type="scientific">Solanum tuberosum</name>
    <name type="common">Potato</name>
    <dbReference type="NCBI Taxonomy" id="4113"/>
    <lineage>
        <taxon>Eukaryota</taxon>
        <taxon>Viridiplantae</taxon>
        <taxon>Streptophyta</taxon>
        <taxon>Embryophyta</taxon>
        <taxon>Tracheophyta</taxon>
        <taxon>Spermatophyta</taxon>
        <taxon>Magnoliopsida</taxon>
        <taxon>eudicotyledons</taxon>
        <taxon>Gunneridae</taxon>
        <taxon>Pentapetalae</taxon>
        <taxon>asterids</taxon>
        <taxon>lamiids</taxon>
        <taxon>Solanales</taxon>
        <taxon>Solanaceae</taxon>
        <taxon>Solanoideae</taxon>
        <taxon>Solaneae</taxon>
        <taxon>Solanum</taxon>
    </lineage>
</organism>
<comment type="caution">
    <text evidence="1">The sequence shown here is derived from an EMBL/GenBank/DDBJ whole genome shotgun (WGS) entry which is preliminary data.</text>
</comment>
<proteinExistence type="predicted"/>
<gene>
    <name evidence="1" type="ORF">KY290_024115</name>
</gene>
<dbReference type="Proteomes" id="UP000826656">
    <property type="component" value="Unassembled WGS sequence"/>
</dbReference>
<evidence type="ECO:0000313" key="1">
    <source>
        <dbReference type="EMBL" id="KAH0753845.1"/>
    </source>
</evidence>
<keyword evidence="2" id="KW-1185">Reference proteome</keyword>
<reference evidence="1 2" key="1">
    <citation type="journal article" date="2021" name="bioRxiv">
        <title>Chromosome-scale and haplotype-resolved genome assembly of a tetraploid potato cultivar.</title>
        <authorList>
            <person name="Sun H."/>
            <person name="Jiao W.-B."/>
            <person name="Krause K."/>
            <person name="Campoy J.A."/>
            <person name="Goel M."/>
            <person name="Folz-Donahue K."/>
            <person name="Kukat C."/>
            <person name="Huettel B."/>
            <person name="Schneeberger K."/>
        </authorList>
    </citation>
    <scope>NUCLEOTIDE SEQUENCE [LARGE SCALE GENOMIC DNA]</scope>
    <source>
        <strain evidence="1">SolTubOtavaFocal</strain>
        <tissue evidence="1">Leaves</tissue>
    </source>
</reference>
<sequence length="224" mass="25680">MWLSLPYLYFDGEALAWFNWLYRNKQFYDWKHFTAKLACHYRRQIVTELGLPPVADLLLQIDANFSRMSRHLDNIQNTLSACYQKFSDAQARPDFTASLAGKCVIEEVVQQEIGYGLNEDNLNTPENSEVSHPMLELHVANSKVLPELLNSRSSSSTSIPFPYMAISFGCTETLDPMLDSKYDLKYDPNSYACKMFAEMPDKKIDMEVKHPMINDSANPASHTF</sequence>